<sequence>MVVQDSSMISIADLPPDVLYRIVEVSLPSALPKPISSRADAIKFFSSTPPYSFAFTCRAWQNTVLSSHSLWSSIFLSFDLPDSADINALRRRINRHLDRAGKTPLTISLRLSSKYNHCFDSYNIIAFLRTRRPTLKRVALYVGEPINSMIALGIKDLHLLEELHIGCSISIAIEKSTLPTLKRLELEGPTSSFTMCWLRISPNLQELSFINIPPSYVRPWDSRNGSDANLFPFLRTLRVTRGNEAGPSVPVVMSMSFSGCVLNSITSDALTVLDIYLYSLDSHQALLDFLRRSMPPLEVLGLDVHFITPGDEADREWLVVHAFSCVPSVRELRYRGDLDVTVCPGVVMRILSSRLKHEGTSSLQFLPELEHLQLTNVVASAHSFISIVNTRRQQENRALKMVSLLGCFAKPQGALTSEVREELGTFEPGDDASQLPAALSALREFVSEGLELRVERSISDDNGV</sequence>
<reference evidence="1 2" key="1">
    <citation type="submission" date="2015-04" db="EMBL/GenBank/DDBJ databases">
        <title>Complete genome sequence of Schizopora paradoxa KUC8140, a cosmopolitan wood degrader in East Asia.</title>
        <authorList>
            <consortium name="DOE Joint Genome Institute"/>
            <person name="Min B."/>
            <person name="Park H."/>
            <person name="Jang Y."/>
            <person name="Kim J.-J."/>
            <person name="Kim K.H."/>
            <person name="Pangilinan J."/>
            <person name="Lipzen A."/>
            <person name="Riley R."/>
            <person name="Grigoriev I.V."/>
            <person name="Spatafora J.W."/>
            <person name="Choi I.-G."/>
        </authorList>
    </citation>
    <scope>NUCLEOTIDE SEQUENCE [LARGE SCALE GENOMIC DNA]</scope>
    <source>
        <strain evidence="1 2">KUC8140</strain>
    </source>
</reference>
<dbReference type="Proteomes" id="UP000053477">
    <property type="component" value="Unassembled WGS sequence"/>
</dbReference>
<evidence type="ECO:0000313" key="1">
    <source>
        <dbReference type="EMBL" id="KLO05781.1"/>
    </source>
</evidence>
<evidence type="ECO:0000313" key="2">
    <source>
        <dbReference type="Proteomes" id="UP000053477"/>
    </source>
</evidence>
<proteinExistence type="predicted"/>
<organism evidence="1 2">
    <name type="scientific">Schizopora paradoxa</name>
    <dbReference type="NCBI Taxonomy" id="27342"/>
    <lineage>
        <taxon>Eukaryota</taxon>
        <taxon>Fungi</taxon>
        <taxon>Dikarya</taxon>
        <taxon>Basidiomycota</taxon>
        <taxon>Agaricomycotina</taxon>
        <taxon>Agaricomycetes</taxon>
        <taxon>Hymenochaetales</taxon>
        <taxon>Schizoporaceae</taxon>
        <taxon>Schizopora</taxon>
    </lineage>
</organism>
<dbReference type="InterPro" id="IPR032675">
    <property type="entry name" value="LRR_dom_sf"/>
</dbReference>
<name>A0A0H2RLR2_9AGAM</name>
<dbReference type="EMBL" id="KQ086267">
    <property type="protein sequence ID" value="KLO05781.1"/>
    <property type="molecule type" value="Genomic_DNA"/>
</dbReference>
<accession>A0A0H2RLR2</accession>
<dbReference type="Gene3D" id="3.80.10.10">
    <property type="entry name" value="Ribonuclease Inhibitor"/>
    <property type="match status" value="1"/>
</dbReference>
<gene>
    <name evidence="1" type="ORF">SCHPADRAFT_712509</name>
</gene>
<keyword evidence="2" id="KW-1185">Reference proteome</keyword>
<evidence type="ECO:0008006" key="3">
    <source>
        <dbReference type="Google" id="ProtNLM"/>
    </source>
</evidence>
<dbReference type="InParanoid" id="A0A0H2RLR2"/>
<protein>
    <recommendedName>
        <fullName evidence="3">F-box domain-containing protein</fullName>
    </recommendedName>
</protein>
<dbReference type="AlphaFoldDB" id="A0A0H2RLR2"/>
<dbReference type="SUPFAM" id="SSF52047">
    <property type="entry name" value="RNI-like"/>
    <property type="match status" value="1"/>
</dbReference>